<dbReference type="Proteomes" id="UP001219518">
    <property type="component" value="Unassembled WGS sequence"/>
</dbReference>
<evidence type="ECO:0000313" key="2">
    <source>
        <dbReference type="Proteomes" id="UP001219518"/>
    </source>
</evidence>
<name>A0AAE1LQ48_9NEOP</name>
<organism evidence="1 2">
    <name type="scientific">Frankliniella fusca</name>
    <dbReference type="NCBI Taxonomy" id="407009"/>
    <lineage>
        <taxon>Eukaryota</taxon>
        <taxon>Metazoa</taxon>
        <taxon>Ecdysozoa</taxon>
        <taxon>Arthropoda</taxon>
        <taxon>Hexapoda</taxon>
        <taxon>Insecta</taxon>
        <taxon>Pterygota</taxon>
        <taxon>Neoptera</taxon>
        <taxon>Paraneoptera</taxon>
        <taxon>Thysanoptera</taxon>
        <taxon>Terebrantia</taxon>
        <taxon>Thripoidea</taxon>
        <taxon>Thripidae</taxon>
        <taxon>Frankliniella</taxon>
    </lineage>
</organism>
<reference evidence="1" key="1">
    <citation type="submission" date="2021-07" db="EMBL/GenBank/DDBJ databases">
        <authorList>
            <person name="Catto M.A."/>
            <person name="Jacobson A."/>
            <person name="Kennedy G."/>
            <person name="Labadie P."/>
            <person name="Hunt B.G."/>
            <person name="Srinivasan R."/>
        </authorList>
    </citation>
    <scope>NUCLEOTIDE SEQUENCE</scope>
    <source>
        <strain evidence="1">PL_HMW_Pooled</strain>
        <tissue evidence="1">Head</tissue>
    </source>
</reference>
<proteinExistence type="predicted"/>
<sequence length="66" mass="7648">MNLRCAPTIIPIPFPLYPCKQGWKTSRHFFGFCGNHHNLFRQLRLSPGDRCTPFPNCAIFIEGVER</sequence>
<comment type="caution">
    <text evidence="1">The sequence shown here is derived from an EMBL/GenBank/DDBJ whole genome shotgun (WGS) entry which is preliminary data.</text>
</comment>
<dbReference type="AlphaFoldDB" id="A0AAE1LQ48"/>
<accession>A0AAE1LQ48</accession>
<reference evidence="1" key="2">
    <citation type="journal article" date="2023" name="BMC Genomics">
        <title>Pest status, molecular evolution, and epigenetic factors derived from the genome assembly of Frankliniella fusca, a thysanopteran phytovirus vector.</title>
        <authorList>
            <person name="Catto M.A."/>
            <person name="Labadie P.E."/>
            <person name="Jacobson A.L."/>
            <person name="Kennedy G.G."/>
            <person name="Srinivasan R."/>
            <person name="Hunt B.G."/>
        </authorList>
    </citation>
    <scope>NUCLEOTIDE SEQUENCE</scope>
    <source>
        <strain evidence="1">PL_HMW_Pooled</strain>
    </source>
</reference>
<keyword evidence="2" id="KW-1185">Reference proteome</keyword>
<dbReference type="EMBL" id="JAHWGI010001243">
    <property type="protein sequence ID" value="KAK3926272.1"/>
    <property type="molecule type" value="Genomic_DNA"/>
</dbReference>
<evidence type="ECO:0000313" key="1">
    <source>
        <dbReference type="EMBL" id="KAK3926272.1"/>
    </source>
</evidence>
<protein>
    <submittedName>
        <fullName evidence="1">ATP synthase gamma chain</fullName>
    </submittedName>
</protein>
<gene>
    <name evidence="1" type="ORF">KUF71_014521</name>
</gene>